<accession>A0A914HWW3</accession>
<protein>
    <submittedName>
        <fullName evidence="3">Uncharacterized protein</fullName>
    </submittedName>
</protein>
<dbReference type="Proteomes" id="UP000887572">
    <property type="component" value="Unplaced"/>
</dbReference>
<reference evidence="3" key="1">
    <citation type="submission" date="2022-11" db="UniProtKB">
        <authorList>
            <consortium name="WormBaseParasite"/>
        </authorList>
    </citation>
    <scope>IDENTIFICATION</scope>
</reference>
<evidence type="ECO:0000313" key="2">
    <source>
        <dbReference type="Proteomes" id="UP000887572"/>
    </source>
</evidence>
<feature type="region of interest" description="Disordered" evidence="1">
    <location>
        <begin position="567"/>
        <end position="599"/>
    </location>
</feature>
<organism evidence="2 3">
    <name type="scientific">Globodera rostochiensis</name>
    <name type="common">Golden nematode worm</name>
    <name type="synonym">Heterodera rostochiensis</name>
    <dbReference type="NCBI Taxonomy" id="31243"/>
    <lineage>
        <taxon>Eukaryota</taxon>
        <taxon>Metazoa</taxon>
        <taxon>Ecdysozoa</taxon>
        <taxon>Nematoda</taxon>
        <taxon>Chromadorea</taxon>
        <taxon>Rhabditida</taxon>
        <taxon>Tylenchina</taxon>
        <taxon>Tylenchomorpha</taxon>
        <taxon>Tylenchoidea</taxon>
        <taxon>Heteroderidae</taxon>
        <taxon>Heteroderinae</taxon>
        <taxon>Globodera</taxon>
    </lineage>
</organism>
<sequence>MHLHNSASPSKVPSLLPLFGVFVAILFGPSLCHLTDNGNDELRLSLPLLLAAIPASFCLNVPKVEGGPAVVERHIREARRIYWHQNVGELVTISRWLCDVFETFWYHNLTEMLQEALLSEIAVEDKAGMLRLEAILDACKDDDHYHKLSMSLIKFLKGNTSVTGVESKIRNIANKMITLLIYNRLYRIFEWQLETIIDQNNYASEDEKNVEFALKWLKQMRKAISTRYESNEAELKYLLDKSGKALGTLIDRAQNSTDCATNRPPPVSSREPCNCQMKGTDDWILVAVREQIKLSLLNDTEEFLRSLGCINEPECSQGGVGTAAGDCWHKMVLSEFLQQHTIAMEMNGGTIFDARKELCKFLTHYGYSRLQRELAKFYTDQKGIKSWYGRSLMRTLRLIQPHVEEQMKILWEYEKLLEKFEPNKNFDETRVKIDQIGALTLYLYLYEALLGQHFVGWEKKAKKTIPILYKQFLSPKEYIGYWLEQMQEGVGEHLRKANKALKRLLELDGEKLRQLQTQEFVGKNERENGEKWAIVKYEKNSIRKKVGHYLMKVGKKIDDKPKQFVPSRGPIGRQKDAIGRECPGTSAWPLSDKANKMPKGEDIERAIELNERVAKSIR</sequence>
<evidence type="ECO:0000313" key="3">
    <source>
        <dbReference type="WBParaSite" id="Gr19_v10_g4894.t1"/>
    </source>
</evidence>
<evidence type="ECO:0000256" key="1">
    <source>
        <dbReference type="SAM" id="MobiDB-lite"/>
    </source>
</evidence>
<proteinExistence type="predicted"/>
<keyword evidence="2" id="KW-1185">Reference proteome</keyword>
<dbReference type="AlphaFoldDB" id="A0A914HWW3"/>
<dbReference type="WBParaSite" id="Gr19_v10_g4894.t1">
    <property type="protein sequence ID" value="Gr19_v10_g4894.t1"/>
    <property type="gene ID" value="Gr19_v10_g4894"/>
</dbReference>
<name>A0A914HWW3_GLORO</name>